<evidence type="ECO:0000313" key="4">
    <source>
        <dbReference type="Proteomes" id="UP001479520"/>
    </source>
</evidence>
<dbReference type="GeneID" id="74938825"/>
<dbReference type="Proteomes" id="UP001479520">
    <property type="component" value="Plasmid unnamed1"/>
</dbReference>
<accession>A0ABZ2XCC2</accession>
<evidence type="ECO:0000313" key="2">
    <source>
        <dbReference type="EMBL" id="WZJ20284.1"/>
    </source>
</evidence>
<name>A0ABZ2XCC2_9RHOO</name>
<keyword evidence="4" id="KW-1185">Reference proteome</keyword>
<keyword evidence="1" id="KW-0812">Transmembrane</keyword>
<dbReference type="EMBL" id="CP151407">
    <property type="protein sequence ID" value="WZJ23542.1"/>
    <property type="molecule type" value="Genomic_DNA"/>
</dbReference>
<dbReference type="EMBL" id="CP151406">
    <property type="protein sequence ID" value="WZJ20284.1"/>
    <property type="molecule type" value="Genomic_DNA"/>
</dbReference>
<evidence type="ECO:0000256" key="1">
    <source>
        <dbReference type="SAM" id="Phobius"/>
    </source>
</evidence>
<keyword evidence="1" id="KW-1133">Transmembrane helix</keyword>
<feature type="transmembrane region" description="Helical" evidence="1">
    <location>
        <begin position="24"/>
        <end position="50"/>
    </location>
</feature>
<geneLocation type="plasmid" evidence="3 4">
    <name>unnamed1</name>
</geneLocation>
<dbReference type="RefSeq" id="WP_051519707.1">
    <property type="nucleotide sequence ID" value="NZ_CP151406.1"/>
</dbReference>
<keyword evidence="1" id="KW-0472">Membrane</keyword>
<reference evidence="2 4" key="1">
    <citation type="submission" date="2024-04" db="EMBL/GenBank/DDBJ databases">
        <title>Dissimilatory iodate-reducing microorganisms contribute to the enrichment of iodine in groundwater.</title>
        <authorList>
            <person name="Jiang Z."/>
        </authorList>
    </citation>
    <scope>NUCLEOTIDE SEQUENCE [LARGE SCALE GENOMIC DNA]</scope>
    <source>
        <strain evidence="2 4">NCP973</strain>
        <plasmid evidence="3 4">unnamed1</plasmid>
    </source>
</reference>
<dbReference type="Proteomes" id="UP001479520">
    <property type="component" value="Chromosome"/>
</dbReference>
<evidence type="ECO:0000313" key="3">
    <source>
        <dbReference type="EMBL" id="WZJ23542.1"/>
    </source>
</evidence>
<proteinExistence type="predicted"/>
<protein>
    <submittedName>
        <fullName evidence="2">Uncharacterized protein</fullName>
    </submittedName>
</protein>
<organism evidence="2 4">
    <name type="scientific">Azonexus hydrophilus</name>
    <dbReference type="NCBI Taxonomy" id="418702"/>
    <lineage>
        <taxon>Bacteria</taxon>
        <taxon>Pseudomonadati</taxon>
        <taxon>Pseudomonadota</taxon>
        <taxon>Betaproteobacteria</taxon>
        <taxon>Rhodocyclales</taxon>
        <taxon>Azonexaceae</taxon>
        <taxon>Azonexus</taxon>
    </lineage>
</organism>
<keyword evidence="3" id="KW-0614">Plasmid</keyword>
<sequence length="193" mass="21498">MSPLSNPLLRGLLSRIFSISRRTWIFLSVTFLVLVALFIWAAISTAGWLFGMARDGVNAAPEAVRAATAQVEQVIPGVQEKLGVLVPGFKPESPLREVSGTDPAPVARYPGLARVQWQRDEQQVQVRYQGKADFTEVLNHYIQGFAALGYQQTLRSASPSEERHEFVKDGEHFTLVFSVQEKDVVTIDLSSRR</sequence>
<gene>
    <name evidence="2" type="ORF">AADV58_09990</name>
    <name evidence="3" type="ORF">AADV58_17450</name>
</gene>